<protein>
    <submittedName>
        <fullName evidence="1">Uncharacterized protein</fullName>
    </submittedName>
</protein>
<keyword evidence="2" id="KW-1185">Reference proteome</keyword>
<comment type="caution">
    <text evidence="1">The sequence shown here is derived from an EMBL/GenBank/DDBJ whole genome shotgun (WGS) entry which is preliminary data.</text>
</comment>
<dbReference type="RefSeq" id="WP_261851413.1">
    <property type="nucleotide sequence ID" value="NZ_BQXY01000001.1"/>
</dbReference>
<organism evidence="1 2">
    <name type="scientific">Clostridium folliculivorans</name>
    <dbReference type="NCBI Taxonomy" id="2886038"/>
    <lineage>
        <taxon>Bacteria</taxon>
        <taxon>Bacillati</taxon>
        <taxon>Bacillota</taxon>
        <taxon>Clostridia</taxon>
        <taxon>Eubacteriales</taxon>
        <taxon>Clostridiaceae</taxon>
        <taxon>Clostridium</taxon>
    </lineage>
</organism>
<dbReference type="AlphaFoldDB" id="A0A9W6DA32"/>
<dbReference type="Proteomes" id="UP001057868">
    <property type="component" value="Unassembled WGS sequence"/>
</dbReference>
<proteinExistence type="predicted"/>
<sequence length="258" mass="27616">MIKNNIKTNQFHITVPAGKRLIAKAVISLEQIKTALENNTIVIIAGSTNGYVAEELLLHIEQIEDFSRNTFFRGITPGPGKKIDTTGTYFNTDVVIEKGKWSKGKTIFDVAESLGKRDIIIKGANAIDSERMLAAIQVRTPSLGPSGPMMQAIIGKRSELIIPVGLEKRIFGNIGQVVSKVNSPSTTNGMKMIPVSGTIITELESIEILTGASAELVAGGGIFGGEGGSWLAITGTDEQLYTAKNIINSVVNEPPFGY</sequence>
<dbReference type="EMBL" id="BQXY01000001">
    <property type="protein sequence ID" value="GKU24407.1"/>
    <property type="molecule type" value="Genomic_DNA"/>
</dbReference>
<reference evidence="1" key="1">
    <citation type="journal article" date="2023" name="Int. J. Syst. Evol. Microbiol.">
        <title>&lt;i&gt;Clostridium folliculivorans&lt;/i&gt; sp. nov., isolated from soil samples of an organic paddy in Japan.</title>
        <authorList>
            <person name="Tazawa J."/>
            <person name="Kobayashi H."/>
            <person name="Tanizawa Y."/>
            <person name="Uchino A."/>
            <person name="Tanaka F."/>
            <person name="Urashima Y."/>
            <person name="Miura S."/>
            <person name="Sakamoto M."/>
            <person name="Ohkuma M."/>
            <person name="Tohno M."/>
        </authorList>
    </citation>
    <scope>NUCLEOTIDE SEQUENCE</scope>
    <source>
        <strain evidence="1">D1-1</strain>
    </source>
</reference>
<evidence type="ECO:0000313" key="1">
    <source>
        <dbReference type="EMBL" id="GKU24407.1"/>
    </source>
</evidence>
<accession>A0A9W6DA32</accession>
<name>A0A9W6DA32_9CLOT</name>
<evidence type="ECO:0000313" key="2">
    <source>
        <dbReference type="Proteomes" id="UP001057868"/>
    </source>
</evidence>
<gene>
    <name evidence="1" type="ORF">CFOLD11_12330</name>
</gene>